<sequence length="392" mass="42933">MRTQSKAPLRLYYTSIQCLYWMMFCSIYGFATLFLIDYGIDPAKIGGMLALINIVSAILQPMISQVIIRKFHRSLVQVLKVMTCLMMLVLSLGVIIPAWSISSYIIGGILLVSMQSFVNALAFAYMNHGHSLNFGFSRAGGSLGYAATSFVLGQLLARYSAAVLPLITFAEGVIFFIILWLMPAIEEEPQPIAAGGSQHSEHLLKKYPFLLFLFIGFTCLFSFHTMINSFLAQIFGHIGGGSKEVGIALMIAGLCELPGMILFERLVKRKNSQFWLFFSSIAFGVRGLLMLWAGSIVFMELTHVMQGLSFALFIPASAYLFNQVLADEDRVFGQTLIIIATTIGGVLGNILGGFLVQASGVWIMLLCGTIFALTGAVLTYFGLLKLPGSAQL</sequence>
<keyword evidence="2" id="KW-0813">Transport</keyword>
<feature type="transmembrane region" description="Helical" evidence="8">
    <location>
        <begin position="207"/>
        <end position="227"/>
    </location>
</feature>
<keyword evidence="3" id="KW-1003">Cell membrane</keyword>
<organism evidence="10 11">
    <name type="scientific">Candidatus Enterococcus testudinis</name>
    <dbReference type="NCBI Taxonomy" id="1834191"/>
    <lineage>
        <taxon>Bacteria</taxon>
        <taxon>Bacillati</taxon>
        <taxon>Bacillota</taxon>
        <taxon>Bacilli</taxon>
        <taxon>Lactobacillales</taxon>
        <taxon>Enterococcaceae</taxon>
        <taxon>Enterococcus</taxon>
    </lineage>
</organism>
<evidence type="ECO:0000313" key="11">
    <source>
        <dbReference type="Proteomes" id="UP000195043"/>
    </source>
</evidence>
<accession>A0A242A6K0</accession>
<dbReference type="InterPro" id="IPR024989">
    <property type="entry name" value="MFS_assoc_dom"/>
</dbReference>
<keyword evidence="11" id="KW-1185">Reference proteome</keyword>
<dbReference type="InterPro" id="IPR020846">
    <property type="entry name" value="MFS_dom"/>
</dbReference>
<feature type="transmembrane region" description="Helical" evidence="8">
    <location>
        <begin position="12"/>
        <end position="36"/>
    </location>
</feature>
<feature type="transmembrane region" description="Helical" evidence="8">
    <location>
        <begin position="139"/>
        <end position="157"/>
    </location>
</feature>
<evidence type="ECO:0000256" key="6">
    <source>
        <dbReference type="ARBA" id="ARBA00022989"/>
    </source>
</evidence>
<dbReference type="GO" id="GO:0015528">
    <property type="term" value="F:lactose:proton symporter activity"/>
    <property type="evidence" value="ECO:0007669"/>
    <property type="project" value="TreeGrafter"/>
</dbReference>
<reference evidence="10 11" key="1">
    <citation type="submission" date="2017-05" db="EMBL/GenBank/DDBJ databases">
        <title>The Genome Sequence of Enterococcus sp. 8G7_MSG3316.</title>
        <authorList>
            <consortium name="The Broad Institute Genomics Platform"/>
            <consortium name="The Broad Institute Genomic Center for Infectious Diseases"/>
            <person name="Earl A."/>
            <person name="Manson A."/>
            <person name="Schwartman J."/>
            <person name="Gilmore M."/>
            <person name="Abouelleil A."/>
            <person name="Cao P."/>
            <person name="Chapman S."/>
            <person name="Cusick C."/>
            <person name="Shea T."/>
            <person name="Young S."/>
            <person name="Neafsey D."/>
            <person name="Nusbaum C."/>
            <person name="Birren B."/>
        </authorList>
    </citation>
    <scope>NUCLEOTIDE SEQUENCE [LARGE SCALE GENOMIC DNA]</scope>
    <source>
        <strain evidence="10 11">8G7_MSG3316</strain>
    </source>
</reference>
<dbReference type="Proteomes" id="UP000195043">
    <property type="component" value="Unassembled WGS sequence"/>
</dbReference>
<protein>
    <recommendedName>
        <fullName evidence="9">Major facilitator superfamily (MFS) profile domain-containing protein</fullName>
    </recommendedName>
</protein>
<dbReference type="OrthoDB" id="1653456at2"/>
<feature type="transmembrane region" description="Helical" evidence="8">
    <location>
        <begin position="274"/>
        <end position="298"/>
    </location>
</feature>
<dbReference type="InterPro" id="IPR036259">
    <property type="entry name" value="MFS_trans_sf"/>
</dbReference>
<dbReference type="Gene3D" id="1.20.1250.20">
    <property type="entry name" value="MFS general substrate transporter like domains"/>
    <property type="match status" value="2"/>
</dbReference>
<keyword evidence="6 8" id="KW-1133">Transmembrane helix</keyword>
<name>A0A242A6K0_9ENTE</name>
<feature type="transmembrane region" description="Helical" evidence="8">
    <location>
        <begin position="163"/>
        <end position="182"/>
    </location>
</feature>
<gene>
    <name evidence="10" type="ORF">A5886_001745</name>
</gene>
<comment type="subcellular location">
    <subcellularLocation>
        <location evidence="1">Cell inner membrane</location>
        <topology evidence="1">Multi-pass membrane protein</topology>
    </subcellularLocation>
</comment>
<feature type="transmembrane region" description="Helical" evidence="8">
    <location>
        <begin position="105"/>
        <end position="127"/>
    </location>
</feature>
<feature type="domain" description="Major facilitator superfamily (MFS) profile" evidence="9">
    <location>
        <begin position="208"/>
        <end position="392"/>
    </location>
</feature>
<evidence type="ECO:0000313" key="10">
    <source>
        <dbReference type="EMBL" id="OTN76667.1"/>
    </source>
</evidence>
<dbReference type="GO" id="GO:0030395">
    <property type="term" value="F:lactose binding"/>
    <property type="evidence" value="ECO:0007669"/>
    <property type="project" value="TreeGrafter"/>
</dbReference>
<feature type="transmembrane region" description="Helical" evidence="8">
    <location>
        <begin position="336"/>
        <end position="356"/>
    </location>
</feature>
<evidence type="ECO:0000256" key="5">
    <source>
        <dbReference type="ARBA" id="ARBA00022692"/>
    </source>
</evidence>
<dbReference type="GO" id="GO:0005886">
    <property type="term" value="C:plasma membrane"/>
    <property type="evidence" value="ECO:0007669"/>
    <property type="project" value="UniProtKB-SubCell"/>
</dbReference>
<dbReference type="PANTHER" id="PTHR23522:SF10">
    <property type="entry name" value="3-PHENYLPROPIONIC ACID TRANSPORTER-RELATED"/>
    <property type="match status" value="1"/>
</dbReference>
<dbReference type="STRING" id="1834191.A5886_001745"/>
<keyword evidence="4" id="KW-0997">Cell inner membrane</keyword>
<dbReference type="SUPFAM" id="SSF103473">
    <property type="entry name" value="MFS general substrate transporter"/>
    <property type="match status" value="1"/>
</dbReference>
<comment type="caution">
    <text evidence="10">The sequence shown here is derived from an EMBL/GenBank/DDBJ whole genome shotgun (WGS) entry which is preliminary data.</text>
</comment>
<feature type="transmembrane region" description="Helical" evidence="8">
    <location>
        <begin position="79"/>
        <end position="99"/>
    </location>
</feature>
<proteinExistence type="predicted"/>
<evidence type="ECO:0000256" key="4">
    <source>
        <dbReference type="ARBA" id="ARBA00022519"/>
    </source>
</evidence>
<dbReference type="PANTHER" id="PTHR23522">
    <property type="entry name" value="BLL5896 PROTEIN"/>
    <property type="match status" value="1"/>
</dbReference>
<feature type="transmembrane region" description="Helical" evidence="8">
    <location>
        <begin position="48"/>
        <end position="67"/>
    </location>
</feature>
<dbReference type="Pfam" id="PF12832">
    <property type="entry name" value="MFS_1_like"/>
    <property type="match status" value="1"/>
</dbReference>
<evidence type="ECO:0000256" key="1">
    <source>
        <dbReference type="ARBA" id="ARBA00004429"/>
    </source>
</evidence>
<dbReference type="RefSeq" id="WP_086274599.1">
    <property type="nucleotide sequence ID" value="NZ_NGKU01000001.1"/>
</dbReference>
<dbReference type="PROSITE" id="PS50850">
    <property type="entry name" value="MFS"/>
    <property type="match status" value="1"/>
</dbReference>
<feature type="transmembrane region" description="Helical" evidence="8">
    <location>
        <begin position="247"/>
        <end position="267"/>
    </location>
</feature>
<evidence type="ECO:0000259" key="9">
    <source>
        <dbReference type="PROSITE" id="PS50850"/>
    </source>
</evidence>
<evidence type="ECO:0000256" key="7">
    <source>
        <dbReference type="ARBA" id="ARBA00023136"/>
    </source>
</evidence>
<dbReference type="AlphaFoldDB" id="A0A242A6K0"/>
<evidence type="ECO:0000256" key="3">
    <source>
        <dbReference type="ARBA" id="ARBA00022475"/>
    </source>
</evidence>
<evidence type="ECO:0000256" key="2">
    <source>
        <dbReference type="ARBA" id="ARBA00022448"/>
    </source>
</evidence>
<keyword evidence="7 8" id="KW-0472">Membrane</keyword>
<feature type="transmembrane region" description="Helical" evidence="8">
    <location>
        <begin position="362"/>
        <end position="383"/>
    </location>
</feature>
<keyword evidence="5 8" id="KW-0812">Transmembrane</keyword>
<dbReference type="EMBL" id="NGKU01000001">
    <property type="protein sequence ID" value="OTN76667.1"/>
    <property type="molecule type" value="Genomic_DNA"/>
</dbReference>
<feature type="transmembrane region" description="Helical" evidence="8">
    <location>
        <begin position="304"/>
        <end position="324"/>
    </location>
</feature>
<evidence type="ECO:0000256" key="8">
    <source>
        <dbReference type="SAM" id="Phobius"/>
    </source>
</evidence>